<dbReference type="RefSeq" id="XP_014647937.1">
    <property type="nucleotide sequence ID" value="XM_014792451.1"/>
</dbReference>
<protein>
    <recommendedName>
        <fullName evidence="6">Interleukin-33</fullName>
    </recommendedName>
</protein>
<dbReference type="PANTHER" id="PTHR21114">
    <property type="entry name" value="DVS27 PROTEIN"/>
    <property type="match status" value="1"/>
</dbReference>
<keyword evidence="12" id="KW-0539">Nucleus</keyword>
<keyword evidence="7" id="KW-0158">Chromosome</keyword>
<name>A0ABM1D806_CERSS</name>
<evidence type="ECO:0000256" key="11">
    <source>
        <dbReference type="ARBA" id="ARBA00023163"/>
    </source>
</evidence>
<evidence type="ECO:0000256" key="8">
    <source>
        <dbReference type="ARBA" id="ARBA00022490"/>
    </source>
</evidence>
<dbReference type="InterPro" id="IPR053902">
    <property type="entry name" value="IL33_C"/>
</dbReference>
<dbReference type="Pfam" id="PF15095">
    <property type="entry name" value="IL33_bt"/>
    <property type="match status" value="1"/>
</dbReference>
<dbReference type="Gene3D" id="2.80.10.50">
    <property type="match status" value="1"/>
</dbReference>
<evidence type="ECO:0000256" key="1">
    <source>
        <dbReference type="ARBA" id="ARBA00004123"/>
    </source>
</evidence>
<evidence type="ECO:0000256" key="2">
    <source>
        <dbReference type="ARBA" id="ARBA00004286"/>
    </source>
</evidence>
<keyword evidence="10" id="KW-0964">Secreted</keyword>
<feature type="domain" description="Interleukin 33 C-terminal" evidence="16">
    <location>
        <begin position="111"/>
        <end position="267"/>
    </location>
</feature>
<evidence type="ECO:0000313" key="18">
    <source>
        <dbReference type="RefSeq" id="XP_014647937.1"/>
    </source>
</evidence>
<evidence type="ECO:0000256" key="5">
    <source>
        <dbReference type="ARBA" id="ARBA00007933"/>
    </source>
</evidence>
<comment type="subunit">
    <text evidence="15">Forms a 1:1:1 heterotrimeric complex with its primary high-affinity receptor IL1RL1 and the coreceptor IL1RAP. Interacts with cargo receptor TMED10; the interaction mediates the translocation from the cytoplasm into the ERGIC (endoplasmic reticulum-Golgi intermediate compartment) and thereby secretion.</text>
</comment>
<evidence type="ECO:0000256" key="13">
    <source>
        <dbReference type="ARBA" id="ARBA00023329"/>
    </source>
</evidence>
<evidence type="ECO:0000313" key="17">
    <source>
        <dbReference type="Proteomes" id="UP000694910"/>
    </source>
</evidence>
<comment type="function">
    <text evidence="14">In quiescent endothelia the uncleaved form is constitutively and abundantly expressed, and acts as a chromatin-associated nuclear factor with transcriptional repressor properties, it may sequester nuclear NF-kappaB/RELA, lowering expression of its targets. This form is rapidely lost upon angiogenic or pro-inflammatory activation.</text>
</comment>
<accession>A0ABM1D806</accession>
<keyword evidence="17" id="KW-1185">Reference proteome</keyword>
<evidence type="ECO:0000256" key="3">
    <source>
        <dbReference type="ARBA" id="ARBA00004398"/>
    </source>
</evidence>
<keyword evidence="13" id="KW-0968">Cytoplasmic vesicle</keyword>
<keyword evidence="8" id="KW-0963">Cytoplasm</keyword>
<dbReference type="Proteomes" id="UP000694910">
    <property type="component" value="Unplaced"/>
</dbReference>
<reference evidence="18" key="1">
    <citation type="submission" date="2025-08" db="UniProtKB">
        <authorList>
            <consortium name="RefSeq"/>
        </authorList>
    </citation>
    <scope>IDENTIFICATION</scope>
</reference>
<sequence length="267" mass="30268">MKPKMKYSTTKVSPANISSSAGKALVKPPKLRKSRVKAAEVCQTYFMQLRSGLLIEKKACDSRKGATGRFSPRTDRKEHLVFAACQENLERSVEGFAFDKPLGRRYFKTGNIPIFQEQSAFLTTYNDQSISFVFEDGSYEIYVEELRKNQEKDQVLFRYYDPGSPSSQTDDSVDGQKLMVNLRPTKCKDFSLHANNKEYSVELQKCANPLPDQAFFLLHEEPSKCVSFECKNDPGVFIGVKDNHLALIKVEDETAGSSRENIIFKLS</sequence>
<keyword evidence="11" id="KW-0804">Transcription</keyword>
<evidence type="ECO:0000256" key="6">
    <source>
        <dbReference type="ARBA" id="ARBA00016804"/>
    </source>
</evidence>
<evidence type="ECO:0000256" key="12">
    <source>
        <dbReference type="ARBA" id="ARBA00023242"/>
    </source>
</evidence>
<dbReference type="GeneID" id="101401343"/>
<dbReference type="InterPro" id="IPR026145">
    <property type="entry name" value="IL-33"/>
</dbReference>
<evidence type="ECO:0000259" key="16">
    <source>
        <dbReference type="Pfam" id="PF15095"/>
    </source>
</evidence>
<evidence type="ECO:0000256" key="14">
    <source>
        <dbReference type="ARBA" id="ARBA00045203"/>
    </source>
</evidence>
<evidence type="ECO:0000256" key="10">
    <source>
        <dbReference type="ARBA" id="ARBA00022525"/>
    </source>
</evidence>
<comment type="subcellular location">
    <subcellularLocation>
        <location evidence="2">Chromosome</location>
    </subcellularLocation>
    <subcellularLocation>
        <location evidence="3">Cytoplasmic vesicle</location>
        <location evidence="3">Secretory vesicle</location>
    </subcellularLocation>
    <subcellularLocation>
        <location evidence="1">Nucleus</location>
    </subcellularLocation>
    <subcellularLocation>
        <location evidence="4">Secreted</location>
    </subcellularLocation>
</comment>
<dbReference type="CDD" id="cd23299">
    <property type="entry name" value="beta-trefoil_IL33"/>
    <property type="match status" value="1"/>
</dbReference>
<gene>
    <name evidence="18" type="primary">LOC101401343</name>
</gene>
<keyword evidence="9" id="KW-0202">Cytokine</keyword>
<evidence type="ECO:0000256" key="15">
    <source>
        <dbReference type="ARBA" id="ARBA00046367"/>
    </source>
</evidence>
<comment type="similarity">
    <text evidence="5">Belongs to the IL-1 family. Highly divergent.</text>
</comment>
<organism evidence="17 18">
    <name type="scientific">Ceratotherium simum simum</name>
    <name type="common">Southern white rhinoceros</name>
    <dbReference type="NCBI Taxonomy" id="73337"/>
    <lineage>
        <taxon>Eukaryota</taxon>
        <taxon>Metazoa</taxon>
        <taxon>Chordata</taxon>
        <taxon>Craniata</taxon>
        <taxon>Vertebrata</taxon>
        <taxon>Euteleostomi</taxon>
        <taxon>Mammalia</taxon>
        <taxon>Eutheria</taxon>
        <taxon>Laurasiatheria</taxon>
        <taxon>Perissodactyla</taxon>
        <taxon>Rhinocerotidae</taxon>
        <taxon>Ceratotherium</taxon>
    </lineage>
</organism>
<evidence type="ECO:0000256" key="7">
    <source>
        <dbReference type="ARBA" id="ARBA00022454"/>
    </source>
</evidence>
<evidence type="ECO:0000256" key="4">
    <source>
        <dbReference type="ARBA" id="ARBA00004613"/>
    </source>
</evidence>
<dbReference type="PANTHER" id="PTHR21114:SF0">
    <property type="entry name" value="INTERLEUKIN-33"/>
    <property type="match status" value="1"/>
</dbReference>
<evidence type="ECO:0000256" key="9">
    <source>
        <dbReference type="ARBA" id="ARBA00022514"/>
    </source>
</evidence>
<proteinExistence type="inferred from homology"/>